<dbReference type="GO" id="GO:0005634">
    <property type="term" value="C:nucleus"/>
    <property type="evidence" value="ECO:0007669"/>
    <property type="project" value="UniProtKB-SubCell"/>
</dbReference>
<feature type="region of interest" description="Disordered" evidence="6">
    <location>
        <begin position="709"/>
        <end position="740"/>
    </location>
</feature>
<keyword evidence="5" id="KW-0469">Meiosis</keyword>
<dbReference type="PROSITE" id="PS50815">
    <property type="entry name" value="HORMA"/>
    <property type="match status" value="1"/>
</dbReference>
<dbReference type="Proteomes" id="UP000266673">
    <property type="component" value="Unassembled WGS sequence"/>
</dbReference>
<dbReference type="InterPro" id="IPR003511">
    <property type="entry name" value="HORMA_dom"/>
</dbReference>
<dbReference type="GO" id="GO:0007130">
    <property type="term" value="P:synaptonemal complex assembly"/>
    <property type="evidence" value="ECO:0007669"/>
    <property type="project" value="TreeGrafter"/>
</dbReference>
<feature type="region of interest" description="Disordered" evidence="6">
    <location>
        <begin position="386"/>
        <end position="409"/>
    </location>
</feature>
<dbReference type="OrthoDB" id="1928087at2759"/>
<keyword evidence="9" id="KW-1185">Reference proteome</keyword>
<evidence type="ECO:0000256" key="4">
    <source>
        <dbReference type="ARBA" id="ARBA00023242"/>
    </source>
</evidence>
<comment type="subcellular location">
    <subcellularLocation>
        <location evidence="2">Chromosome</location>
    </subcellularLocation>
    <subcellularLocation>
        <location evidence="1">Nucleus</location>
    </subcellularLocation>
</comment>
<evidence type="ECO:0000256" key="6">
    <source>
        <dbReference type="SAM" id="MobiDB-lite"/>
    </source>
</evidence>
<dbReference type="GO" id="GO:0051598">
    <property type="term" value="P:meiotic recombination checkpoint signaling"/>
    <property type="evidence" value="ECO:0007669"/>
    <property type="project" value="TreeGrafter"/>
</dbReference>
<feature type="domain" description="HORMA" evidence="7">
    <location>
        <begin position="25"/>
        <end position="243"/>
    </location>
</feature>
<evidence type="ECO:0000313" key="8">
    <source>
        <dbReference type="EMBL" id="RIB14955.1"/>
    </source>
</evidence>
<dbReference type="InterPro" id="IPR051294">
    <property type="entry name" value="HORMA_MeioticProgression"/>
</dbReference>
<dbReference type="PANTHER" id="PTHR48225">
    <property type="entry name" value="HORMA DOMAIN-CONTAINING PROTEIN 1"/>
    <property type="match status" value="1"/>
</dbReference>
<dbReference type="GO" id="GO:0005694">
    <property type="term" value="C:chromosome"/>
    <property type="evidence" value="ECO:0007669"/>
    <property type="project" value="UniProtKB-SubCell"/>
</dbReference>
<accession>A0A397UXS0</accession>
<evidence type="ECO:0000259" key="7">
    <source>
        <dbReference type="PROSITE" id="PS50815"/>
    </source>
</evidence>
<dbReference type="Gene3D" id="3.30.900.10">
    <property type="entry name" value="HORMA domain"/>
    <property type="match status" value="1"/>
</dbReference>
<dbReference type="PANTHER" id="PTHR48225:SF7">
    <property type="entry name" value="MEIOSIS-SPECIFIC PROTEIN HOP1"/>
    <property type="match status" value="1"/>
</dbReference>
<comment type="caution">
    <text evidence="8">The sequence shown here is derived from an EMBL/GenBank/DDBJ whole genome shotgun (WGS) entry which is preliminary data.</text>
</comment>
<evidence type="ECO:0000256" key="5">
    <source>
        <dbReference type="ARBA" id="ARBA00023254"/>
    </source>
</evidence>
<dbReference type="Pfam" id="PF02301">
    <property type="entry name" value="HORMA"/>
    <property type="match status" value="1"/>
</dbReference>
<feature type="compositionally biased region" description="Basic and acidic residues" evidence="6">
    <location>
        <begin position="712"/>
        <end position="721"/>
    </location>
</feature>
<dbReference type="AlphaFoldDB" id="A0A397UXS0"/>
<organism evidence="8 9">
    <name type="scientific">Gigaspora rosea</name>
    <dbReference type="NCBI Taxonomy" id="44941"/>
    <lineage>
        <taxon>Eukaryota</taxon>
        <taxon>Fungi</taxon>
        <taxon>Fungi incertae sedis</taxon>
        <taxon>Mucoromycota</taxon>
        <taxon>Glomeromycotina</taxon>
        <taxon>Glomeromycetes</taxon>
        <taxon>Diversisporales</taxon>
        <taxon>Gigasporaceae</taxon>
        <taxon>Gigaspora</taxon>
    </lineage>
</organism>
<feature type="region of interest" description="Disordered" evidence="6">
    <location>
        <begin position="579"/>
        <end position="601"/>
    </location>
</feature>
<reference evidence="8 9" key="1">
    <citation type="submission" date="2018-06" db="EMBL/GenBank/DDBJ databases">
        <title>Comparative genomics reveals the genomic features of Rhizophagus irregularis, R. cerebriforme, R. diaphanum and Gigaspora rosea, and their symbiotic lifestyle signature.</title>
        <authorList>
            <person name="Morin E."/>
            <person name="San Clemente H."/>
            <person name="Chen E.C.H."/>
            <person name="De La Providencia I."/>
            <person name="Hainaut M."/>
            <person name="Kuo A."/>
            <person name="Kohler A."/>
            <person name="Murat C."/>
            <person name="Tang N."/>
            <person name="Roy S."/>
            <person name="Loubradou J."/>
            <person name="Henrissat B."/>
            <person name="Grigoriev I.V."/>
            <person name="Corradi N."/>
            <person name="Roux C."/>
            <person name="Martin F.M."/>
        </authorList>
    </citation>
    <scope>NUCLEOTIDE SEQUENCE [LARGE SCALE GENOMIC DNA]</scope>
    <source>
        <strain evidence="8 9">DAOM 194757</strain>
    </source>
</reference>
<evidence type="ECO:0000256" key="1">
    <source>
        <dbReference type="ARBA" id="ARBA00004123"/>
    </source>
</evidence>
<dbReference type="InterPro" id="IPR013083">
    <property type="entry name" value="Znf_RING/FYVE/PHD"/>
</dbReference>
<dbReference type="SUPFAM" id="SSF57903">
    <property type="entry name" value="FYVE/PHD zinc finger"/>
    <property type="match status" value="1"/>
</dbReference>
<evidence type="ECO:0000256" key="3">
    <source>
        <dbReference type="ARBA" id="ARBA00022454"/>
    </source>
</evidence>
<sequence>MSKYSFYKEMLHPKQRCDTEIVTQTQSLTIVKQLLKTSLSSITYLRGLFPEDNYEDYQVGSLILKHLKRDYSQEANSLLDWLEAGIFDALNHQLLRAVIFGIFLDPKEPNKLVECYTFKVSYPNGEPLLRIENNNGELLTTAGGGHDVTATMREGITVGEIKKSTQQLLRRLILLTQTLKPLPDNRYIVVKLHYYEHVTPADYEPPFFRASNLTEEGFTFNSRPEKIPVGEVDTAYHGINLSIQTISDVLDIEDDSTTDKMLIESNNTIKDNEKSWNAEDDSDSEDGSKVSKIDILPLKRDQYNERSNRRELSVISNAPALTSRSMSKDRREMSIISNVPALTSMSMSRDRREMSIVSNVSTLTSRVTSSMVKDNTSAKVYDKNESMTHSNRVSMSHNSVSRNGSITQSIDHASRASQLRTYSTQRHSHSSPHHDVFNETIHAPVNSQNSPVIIDDDESSSNESVNNTHNYKCDCGVNTRDGDMINCVKCDTWGHIPCYGYKSLDDSRMSNHHTCYRCLRDENNNLWELDALMDLALFRRSLWIIWKEGIPSTCRQFAQRLGVKLPCARQLQTRLKTEGFIAPPPKPSKRKGKAVVGNNTSNSNNSYEVIKTDENICKMNDYFNPDIGLMPVCPENIDVEDNFHEENHDTLQNTTSEFVTKENTPPALSQDFIPMDISFESSAPASQVTNMEPDQTNVQSTLSSLENTISHNESEKSDDGHRKHKLHDKNSADVDANDDDQDLKKRKVSISIGHIAVL</sequence>
<dbReference type="SUPFAM" id="SSF56019">
    <property type="entry name" value="The spindle assembly checkpoint protein mad2"/>
    <property type="match status" value="1"/>
</dbReference>
<gene>
    <name evidence="8" type="ORF">C2G38_2193608</name>
</gene>
<evidence type="ECO:0000313" key="9">
    <source>
        <dbReference type="Proteomes" id="UP000266673"/>
    </source>
</evidence>
<keyword evidence="3" id="KW-0158">Chromosome</keyword>
<dbReference type="EMBL" id="QKWP01000782">
    <property type="protein sequence ID" value="RIB14955.1"/>
    <property type="molecule type" value="Genomic_DNA"/>
</dbReference>
<dbReference type="STRING" id="44941.A0A397UXS0"/>
<keyword evidence="4" id="KW-0539">Nucleus</keyword>
<evidence type="ECO:0000256" key="2">
    <source>
        <dbReference type="ARBA" id="ARBA00004286"/>
    </source>
</evidence>
<dbReference type="Gene3D" id="3.30.40.10">
    <property type="entry name" value="Zinc/RING finger domain, C3HC4 (zinc finger)"/>
    <property type="match status" value="1"/>
</dbReference>
<protein>
    <submittedName>
        <fullName evidence="8">HORMA domain-containing protein</fullName>
    </submittedName>
</protein>
<feature type="compositionally biased region" description="Polar residues" evidence="6">
    <location>
        <begin position="387"/>
        <end position="409"/>
    </location>
</feature>
<dbReference type="InterPro" id="IPR036570">
    <property type="entry name" value="HORMA_dom_sf"/>
</dbReference>
<name>A0A397UXS0_9GLOM</name>
<proteinExistence type="predicted"/>
<dbReference type="InterPro" id="IPR011011">
    <property type="entry name" value="Znf_FYVE_PHD"/>
</dbReference>